<comment type="caution">
    <text evidence="1">The sequence shown here is derived from an EMBL/GenBank/DDBJ whole genome shotgun (WGS) entry which is preliminary data.</text>
</comment>
<proteinExistence type="predicted"/>
<gene>
    <name evidence="1" type="ORF">V5O48_017733</name>
</gene>
<name>A0ABR3EN99_9AGAR</name>
<sequence length="99" mass="10398">MKLAYFAALTLAMATGIANALGRLSFTLPFYTSVSYFLTSLPRGSGGAWVHAMGPITRNTVESCSTDGDCQVARNLDIPRDGGFGAGSWVHALGPTVEN</sequence>
<evidence type="ECO:0000313" key="1">
    <source>
        <dbReference type="EMBL" id="KAL0564315.1"/>
    </source>
</evidence>
<evidence type="ECO:0000313" key="2">
    <source>
        <dbReference type="Proteomes" id="UP001465976"/>
    </source>
</evidence>
<dbReference type="Proteomes" id="UP001465976">
    <property type="component" value="Unassembled WGS sequence"/>
</dbReference>
<protein>
    <submittedName>
        <fullName evidence="1">Uncharacterized protein</fullName>
    </submittedName>
</protein>
<accession>A0ABR3EN99</accession>
<reference evidence="1 2" key="1">
    <citation type="submission" date="2024-02" db="EMBL/GenBank/DDBJ databases">
        <title>A draft genome for the cacao thread blight pathogen Marasmius crinis-equi.</title>
        <authorList>
            <person name="Cohen S.P."/>
            <person name="Baruah I.K."/>
            <person name="Amoako-Attah I."/>
            <person name="Bukari Y."/>
            <person name="Meinhardt L.W."/>
            <person name="Bailey B.A."/>
        </authorList>
    </citation>
    <scope>NUCLEOTIDE SEQUENCE [LARGE SCALE GENOMIC DNA]</scope>
    <source>
        <strain evidence="1 2">GH-76</strain>
    </source>
</reference>
<organism evidence="1 2">
    <name type="scientific">Marasmius crinis-equi</name>
    <dbReference type="NCBI Taxonomy" id="585013"/>
    <lineage>
        <taxon>Eukaryota</taxon>
        <taxon>Fungi</taxon>
        <taxon>Dikarya</taxon>
        <taxon>Basidiomycota</taxon>
        <taxon>Agaricomycotina</taxon>
        <taxon>Agaricomycetes</taxon>
        <taxon>Agaricomycetidae</taxon>
        <taxon>Agaricales</taxon>
        <taxon>Marasmiineae</taxon>
        <taxon>Marasmiaceae</taxon>
        <taxon>Marasmius</taxon>
    </lineage>
</organism>
<keyword evidence="2" id="KW-1185">Reference proteome</keyword>
<dbReference type="EMBL" id="JBAHYK010002862">
    <property type="protein sequence ID" value="KAL0564315.1"/>
    <property type="molecule type" value="Genomic_DNA"/>
</dbReference>